<dbReference type="InParanoid" id="L9KI83"/>
<feature type="compositionally biased region" description="Basic and acidic residues" evidence="1">
    <location>
        <begin position="1"/>
        <end position="24"/>
    </location>
</feature>
<gene>
    <name evidence="2" type="ORF">TREES_T100010054</name>
</gene>
<organism evidence="2 3">
    <name type="scientific">Tupaia chinensis</name>
    <name type="common">Chinese tree shrew</name>
    <name type="synonym">Tupaia belangeri chinensis</name>
    <dbReference type="NCBI Taxonomy" id="246437"/>
    <lineage>
        <taxon>Eukaryota</taxon>
        <taxon>Metazoa</taxon>
        <taxon>Chordata</taxon>
        <taxon>Craniata</taxon>
        <taxon>Vertebrata</taxon>
        <taxon>Euteleostomi</taxon>
        <taxon>Mammalia</taxon>
        <taxon>Eutheria</taxon>
        <taxon>Euarchontoglires</taxon>
        <taxon>Scandentia</taxon>
        <taxon>Tupaiidae</taxon>
        <taxon>Tupaia</taxon>
    </lineage>
</organism>
<sequence>MVERKLPRESPRRAAEKRKPESGDSAKSGLGEQCQSTWRPKRGLGQRAEFDGGGESTRRKWDTRENGLEGGSQQAEHLARFCAGPTSLTGSCWSAVESSGPSAKTFILLGKAVVSDIHDRLEMNECGLSAKGKSFWV</sequence>
<proteinExistence type="predicted"/>
<dbReference type="AlphaFoldDB" id="L9KI83"/>
<reference evidence="3" key="1">
    <citation type="submission" date="2012-07" db="EMBL/GenBank/DDBJ databases">
        <title>Genome of the Chinese tree shrew, a rising model animal genetically related to primates.</title>
        <authorList>
            <person name="Zhang G."/>
            <person name="Fan Y."/>
            <person name="Yao Y."/>
            <person name="Huang Z."/>
        </authorList>
    </citation>
    <scope>NUCLEOTIDE SEQUENCE [LARGE SCALE GENOMIC DNA]</scope>
</reference>
<accession>L9KI83</accession>
<feature type="compositionally biased region" description="Basic and acidic residues" evidence="1">
    <location>
        <begin position="56"/>
        <end position="67"/>
    </location>
</feature>
<evidence type="ECO:0000256" key="1">
    <source>
        <dbReference type="SAM" id="MobiDB-lite"/>
    </source>
</evidence>
<evidence type="ECO:0000313" key="3">
    <source>
        <dbReference type="Proteomes" id="UP000011518"/>
    </source>
</evidence>
<keyword evidence="3" id="KW-1185">Reference proteome</keyword>
<protein>
    <submittedName>
        <fullName evidence="2">Uncharacterized protein</fullName>
    </submittedName>
</protein>
<dbReference type="Proteomes" id="UP000011518">
    <property type="component" value="Unassembled WGS sequence"/>
</dbReference>
<reference evidence="3" key="2">
    <citation type="journal article" date="2013" name="Nat. Commun.">
        <title>Genome of the Chinese tree shrew.</title>
        <authorList>
            <person name="Fan Y."/>
            <person name="Huang Z.Y."/>
            <person name="Cao C.C."/>
            <person name="Chen C.S."/>
            <person name="Chen Y.X."/>
            <person name="Fan D.D."/>
            <person name="He J."/>
            <person name="Hou H.L."/>
            <person name="Hu L."/>
            <person name="Hu X.T."/>
            <person name="Jiang X.T."/>
            <person name="Lai R."/>
            <person name="Lang Y.S."/>
            <person name="Liang B."/>
            <person name="Liao S.G."/>
            <person name="Mu D."/>
            <person name="Ma Y.Y."/>
            <person name="Niu Y.Y."/>
            <person name="Sun X.Q."/>
            <person name="Xia J.Q."/>
            <person name="Xiao J."/>
            <person name="Xiong Z.Q."/>
            <person name="Xu L."/>
            <person name="Yang L."/>
            <person name="Zhang Y."/>
            <person name="Zhao W."/>
            <person name="Zhao X.D."/>
            <person name="Zheng Y.T."/>
            <person name="Zhou J.M."/>
            <person name="Zhu Y.B."/>
            <person name="Zhang G.J."/>
            <person name="Wang J."/>
            <person name="Yao Y.G."/>
        </authorList>
    </citation>
    <scope>NUCLEOTIDE SEQUENCE [LARGE SCALE GENOMIC DNA]</scope>
</reference>
<dbReference type="EMBL" id="KB320822">
    <property type="protein sequence ID" value="ELW62403.1"/>
    <property type="molecule type" value="Genomic_DNA"/>
</dbReference>
<feature type="region of interest" description="Disordered" evidence="1">
    <location>
        <begin position="1"/>
        <end position="73"/>
    </location>
</feature>
<evidence type="ECO:0000313" key="2">
    <source>
        <dbReference type="EMBL" id="ELW62403.1"/>
    </source>
</evidence>
<name>L9KI83_TUPCH</name>